<keyword evidence="2" id="KW-1185">Reference proteome</keyword>
<dbReference type="EMBL" id="MU971538">
    <property type="protein sequence ID" value="KAK9233981.1"/>
    <property type="molecule type" value="Genomic_DNA"/>
</dbReference>
<evidence type="ECO:0000313" key="2">
    <source>
        <dbReference type="Proteomes" id="UP001433508"/>
    </source>
</evidence>
<reference evidence="2" key="1">
    <citation type="journal article" date="2024" name="Front. Bioeng. Biotechnol.">
        <title>Genome-scale model development and genomic sequencing of the oleaginous clade Lipomyces.</title>
        <authorList>
            <person name="Czajka J.J."/>
            <person name="Han Y."/>
            <person name="Kim J."/>
            <person name="Mondo S.J."/>
            <person name="Hofstad B.A."/>
            <person name="Robles A."/>
            <person name="Haridas S."/>
            <person name="Riley R."/>
            <person name="LaButti K."/>
            <person name="Pangilinan J."/>
            <person name="Andreopoulos W."/>
            <person name="Lipzen A."/>
            <person name="Yan J."/>
            <person name="Wang M."/>
            <person name="Ng V."/>
            <person name="Grigoriev I.V."/>
            <person name="Spatafora J.W."/>
            <person name="Magnuson J.K."/>
            <person name="Baker S.E."/>
            <person name="Pomraning K.R."/>
        </authorList>
    </citation>
    <scope>NUCLEOTIDE SEQUENCE [LARGE SCALE GENOMIC DNA]</scope>
    <source>
        <strain evidence="2">CBS 7786</strain>
    </source>
</reference>
<feature type="non-terminal residue" evidence="1">
    <location>
        <position position="1"/>
    </location>
</feature>
<evidence type="ECO:0000313" key="1">
    <source>
        <dbReference type="EMBL" id="KAK9233981.1"/>
    </source>
</evidence>
<comment type="caution">
    <text evidence="1">The sequence shown here is derived from an EMBL/GenBank/DDBJ whole genome shotgun (WGS) entry which is preliminary data.</text>
</comment>
<proteinExistence type="predicted"/>
<gene>
    <name evidence="1" type="ORF">V1525DRAFT_351019</name>
</gene>
<sequence>RDNARTPMHWNATEYAGFSSVKPWMDVNEDYKEWNAKSQINDPASVYSYWQSVFRLRRQFKDVFVYGKFDLVDALNESVFAYKRVYGSSEALIVTSFKDTEIKWTVPTEYLTTPGKILLTNYDRTDIAEEIVLQPFEAFVFLI</sequence>
<organism evidence="1 2">
    <name type="scientific">Lipomyces kononenkoae</name>
    <name type="common">Yeast</name>
    <dbReference type="NCBI Taxonomy" id="34357"/>
    <lineage>
        <taxon>Eukaryota</taxon>
        <taxon>Fungi</taxon>
        <taxon>Dikarya</taxon>
        <taxon>Ascomycota</taxon>
        <taxon>Saccharomycotina</taxon>
        <taxon>Lipomycetes</taxon>
        <taxon>Lipomycetales</taxon>
        <taxon>Lipomycetaceae</taxon>
        <taxon>Lipomyces</taxon>
    </lineage>
</organism>
<name>A0ACC3SQQ2_LIPKO</name>
<accession>A0ACC3SQQ2</accession>
<protein>
    <submittedName>
        <fullName evidence="1">Alpha-glucosidase C-terminal domain-containing protein</fullName>
    </submittedName>
</protein>
<dbReference type="Proteomes" id="UP001433508">
    <property type="component" value="Unassembled WGS sequence"/>
</dbReference>